<dbReference type="Gene3D" id="2.60.120.10">
    <property type="entry name" value="Jelly Rolls"/>
    <property type="match status" value="1"/>
</dbReference>
<dbReference type="GO" id="GO:0003700">
    <property type="term" value="F:DNA-binding transcription factor activity"/>
    <property type="evidence" value="ECO:0007669"/>
    <property type="project" value="InterPro"/>
</dbReference>
<dbReference type="PANTHER" id="PTHR43280:SF2">
    <property type="entry name" value="HTH-TYPE TRANSCRIPTIONAL REGULATOR EXSA"/>
    <property type="match status" value="1"/>
</dbReference>
<comment type="caution">
    <text evidence="5">The sequence shown here is derived from an EMBL/GenBank/DDBJ whole genome shotgun (WGS) entry which is preliminary data.</text>
</comment>
<dbReference type="Proteomes" id="UP000678281">
    <property type="component" value="Unassembled WGS sequence"/>
</dbReference>
<dbReference type="GO" id="GO:0043565">
    <property type="term" value="F:sequence-specific DNA binding"/>
    <property type="evidence" value="ECO:0007669"/>
    <property type="project" value="InterPro"/>
</dbReference>
<dbReference type="InterPro" id="IPR018062">
    <property type="entry name" value="HTH_AraC-typ_CS"/>
</dbReference>
<accession>A0A942E5Z2</accession>
<dbReference type="SMART" id="SM00342">
    <property type="entry name" value="HTH_ARAC"/>
    <property type="match status" value="1"/>
</dbReference>
<keyword evidence="2" id="KW-0238">DNA-binding</keyword>
<evidence type="ECO:0000313" key="6">
    <source>
        <dbReference type="Proteomes" id="UP000678281"/>
    </source>
</evidence>
<dbReference type="InterPro" id="IPR014710">
    <property type="entry name" value="RmlC-like_jellyroll"/>
</dbReference>
<organism evidence="5 6">
    <name type="scientific">Devosia litorisediminis</name>
    <dbReference type="NCBI Taxonomy" id="2829817"/>
    <lineage>
        <taxon>Bacteria</taxon>
        <taxon>Pseudomonadati</taxon>
        <taxon>Pseudomonadota</taxon>
        <taxon>Alphaproteobacteria</taxon>
        <taxon>Hyphomicrobiales</taxon>
        <taxon>Devosiaceae</taxon>
        <taxon>Devosia</taxon>
    </lineage>
</organism>
<proteinExistence type="predicted"/>
<evidence type="ECO:0000259" key="4">
    <source>
        <dbReference type="PROSITE" id="PS01124"/>
    </source>
</evidence>
<dbReference type="InterPro" id="IPR009057">
    <property type="entry name" value="Homeodomain-like_sf"/>
</dbReference>
<dbReference type="PROSITE" id="PS00041">
    <property type="entry name" value="HTH_ARAC_FAMILY_1"/>
    <property type="match status" value="1"/>
</dbReference>
<dbReference type="InterPro" id="IPR020449">
    <property type="entry name" value="Tscrpt_reg_AraC-type_HTH"/>
</dbReference>
<keyword evidence="3" id="KW-0804">Transcription</keyword>
<feature type="domain" description="HTH araC/xylS-type" evidence="4">
    <location>
        <begin position="187"/>
        <end position="285"/>
    </location>
</feature>
<evidence type="ECO:0000256" key="2">
    <source>
        <dbReference type="ARBA" id="ARBA00023125"/>
    </source>
</evidence>
<evidence type="ECO:0000256" key="1">
    <source>
        <dbReference type="ARBA" id="ARBA00023015"/>
    </source>
</evidence>
<keyword evidence="1" id="KW-0805">Transcription regulation</keyword>
<dbReference type="EMBL" id="JAGXTP010000001">
    <property type="protein sequence ID" value="MBS3848848.1"/>
    <property type="molecule type" value="Genomic_DNA"/>
</dbReference>
<evidence type="ECO:0000256" key="3">
    <source>
        <dbReference type="ARBA" id="ARBA00023163"/>
    </source>
</evidence>
<gene>
    <name evidence="5" type="ORF">KD146_09110</name>
</gene>
<keyword evidence="6" id="KW-1185">Reference proteome</keyword>
<dbReference type="InterPro" id="IPR011051">
    <property type="entry name" value="RmlC_Cupin_sf"/>
</dbReference>
<dbReference type="PROSITE" id="PS01124">
    <property type="entry name" value="HTH_ARAC_FAMILY_2"/>
    <property type="match status" value="1"/>
</dbReference>
<dbReference type="AlphaFoldDB" id="A0A942E5Z2"/>
<dbReference type="InterPro" id="IPR018060">
    <property type="entry name" value="HTH_AraC"/>
</dbReference>
<dbReference type="SUPFAM" id="SSF51182">
    <property type="entry name" value="RmlC-like cupins"/>
    <property type="match status" value="1"/>
</dbReference>
<sequence length="305" mass="34062">MAARAYYEPEANGVERLPTELHMFHSSPLVMRGAHWHAQVEVNYIVRGWAHYRMSGHDVRFNAGDMALFWGGLPHWLDDSSDDLIYAGGHLPLVHFFRLRLPQDVQSKLMQGATLVTKATDASDALNFARWNDYARSGDLMKAGMAVDELLLRIERVRFDPYELMPGPADVVSAVEGLDHHSSPIVVRICDFIADNFREDIDSSDIAAAADIHPKYAMNVFKKSTGMTLNDYVNLMRLSYAQALLMQEDANVLQVAMDSGFGSLSAFNKSFRKIAGMSPTDFRRDVRCRPSVPGVIRAHSSGSVN</sequence>
<name>A0A942E5Z2_9HYPH</name>
<reference evidence="5" key="1">
    <citation type="submission" date="2021-04" db="EMBL/GenBank/DDBJ databases">
        <title>Devosia litorisediminis sp. nov., isolated from a sand dune.</title>
        <authorList>
            <person name="Park S."/>
            <person name="Yoon J.-H."/>
        </authorList>
    </citation>
    <scope>NUCLEOTIDE SEQUENCE</scope>
    <source>
        <strain evidence="5">BSSL-BM10</strain>
    </source>
</reference>
<dbReference type="PANTHER" id="PTHR43280">
    <property type="entry name" value="ARAC-FAMILY TRANSCRIPTIONAL REGULATOR"/>
    <property type="match status" value="1"/>
</dbReference>
<dbReference type="SUPFAM" id="SSF46689">
    <property type="entry name" value="Homeodomain-like"/>
    <property type="match status" value="2"/>
</dbReference>
<evidence type="ECO:0000313" key="5">
    <source>
        <dbReference type="EMBL" id="MBS3848848.1"/>
    </source>
</evidence>
<dbReference type="Pfam" id="PF12833">
    <property type="entry name" value="HTH_18"/>
    <property type="match status" value="1"/>
</dbReference>
<dbReference type="PRINTS" id="PR00032">
    <property type="entry name" value="HTHARAC"/>
</dbReference>
<protein>
    <submittedName>
        <fullName evidence="5">Helix-turn-helix domain-containing protein</fullName>
    </submittedName>
</protein>
<dbReference type="RefSeq" id="WP_212658363.1">
    <property type="nucleotide sequence ID" value="NZ_JAGXTP010000001.1"/>
</dbReference>
<dbReference type="Gene3D" id="1.10.10.60">
    <property type="entry name" value="Homeodomain-like"/>
    <property type="match status" value="2"/>
</dbReference>